<reference evidence="1 3" key="2">
    <citation type="journal article" date="2018" name="Plant J.">
        <title>The Physcomitrella patens chromosome-scale assembly reveals moss genome structure and evolution.</title>
        <authorList>
            <person name="Lang D."/>
            <person name="Ullrich K.K."/>
            <person name="Murat F."/>
            <person name="Fuchs J."/>
            <person name="Jenkins J."/>
            <person name="Haas F.B."/>
            <person name="Piednoel M."/>
            <person name="Gundlach H."/>
            <person name="Van Bel M."/>
            <person name="Meyberg R."/>
            <person name="Vives C."/>
            <person name="Morata J."/>
            <person name="Symeonidi A."/>
            <person name="Hiss M."/>
            <person name="Muchero W."/>
            <person name="Kamisugi Y."/>
            <person name="Saleh O."/>
            <person name="Blanc G."/>
            <person name="Decker E.L."/>
            <person name="van Gessel N."/>
            <person name="Grimwood J."/>
            <person name="Hayes R.D."/>
            <person name="Graham S.W."/>
            <person name="Gunter L.E."/>
            <person name="McDaniel S.F."/>
            <person name="Hoernstein S.N.W."/>
            <person name="Larsson A."/>
            <person name="Li F.W."/>
            <person name="Perroud P.F."/>
            <person name="Phillips J."/>
            <person name="Ranjan P."/>
            <person name="Rokshar D.S."/>
            <person name="Rothfels C.J."/>
            <person name="Schneider L."/>
            <person name="Shu S."/>
            <person name="Stevenson D.W."/>
            <person name="Thummler F."/>
            <person name="Tillich M."/>
            <person name="Villarreal Aguilar J.C."/>
            <person name="Widiez T."/>
            <person name="Wong G.K."/>
            <person name="Wymore A."/>
            <person name="Zhang Y."/>
            <person name="Zimmer A.D."/>
            <person name="Quatrano R.S."/>
            <person name="Mayer K.F.X."/>
            <person name="Goodstein D."/>
            <person name="Casacuberta J.M."/>
            <person name="Vandepoele K."/>
            <person name="Reski R."/>
            <person name="Cuming A.C."/>
            <person name="Tuskan G.A."/>
            <person name="Maumus F."/>
            <person name="Salse J."/>
            <person name="Schmutz J."/>
            <person name="Rensing S.A."/>
        </authorList>
    </citation>
    <scope>NUCLEOTIDE SEQUENCE [LARGE SCALE GENOMIC DNA]</scope>
    <source>
        <strain evidence="2 3">cv. Gransden 2004</strain>
    </source>
</reference>
<evidence type="ECO:0000313" key="2">
    <source>
        <dbReference type="EnsemblPlants" id="Pp3c24_15790V3.1"/>
    </source>
</evidence>
<reference evidence="2" key="3">
    <citation type="submission" date="2020-12" db="UniProtKB">
        <authorList>
            <consortium name="EnsemblPlants"/>
        </authorList>
    </citation>
    <scope>IDENTIFICATION</scope>
</reference>
<dbReference type="InParanoid" id="A0A2K1IGY9"/>
<dbReference type="Proteomes" id="UP000006727">
    <property type="component" value="Chromosome 24"/>
</dbReference>
<dbReference type="AlphaFoldDB" id="A0A2K1IGY9"/>
<proteinExistence type="predicted"/>
<protein>
    <submittedName>
        <fullName evidence="1 2">Uncharacterized protein</fullName>
    </submittedName>
</protein>
<organism evidence="1">
    <name type="scientific">Physcomitrium patens</name>
    <name type="common">Spreading-leaved earth moss</name>
    <name type="synonym">Physcomitrella patens</name>
    <dbReference type="NCBI Taxonomy" id="3218"/>
    <lineage>
        <taxon>Eukaryota</taxon>
        <taxon>Viridiplantae</taxon>
        <taxon>Streptophyta</taxon>
        <taxon>Embryophyta</taxon>
        <taxon>Bryophyta</taxon>
        <taxon>Bryophytina</taxon>
        <taxon>Bryopsida</taxon>
        <taxon>Funariidae</taxon>
        <taxon>Funariales</taxon>
        <taxon>Funariaceae</taxon>
        <taxon>Physcomitrium</taxon>
    </lineage>
</organism>
<evidence type="ECO:0000313" key="1">
    <source>
        <dbReference type="EMBL" id="PNR28541.1"/>
    </source>
</evidence>
<keyword evidence="3" id="KW-1185">Reference proteome</keyword>
<accession>A0A2K1IGY9</accession>
<sequence>MEAIRLEVNSLQDLSSNVVTTLNLDSVLKGFVNLAKTFR</sequence>
<gene>
    <name evidence="1" type="ORF">PHYPA_029133</name>
</gene>
<dbReference type="EMBL" id="ABEU02000024">
    <property type="protein sequence ID" value="PNR28541.1"/>
    <property type="molecule type" value="Genomic_DNA"/>
</dbReference>
<dbReference type="EnsemblPlants" id="Pp3c24_15790V3.1">
    <property type="protein sequence ID" value="Pp3c24_15790V3.1"/>
    <property type="gene ID" value="Pp3c24_15790"/>
</dbReference>
<name>A0A2K1IGY9_PHYPA</name>
<dbReference type="Gramene" id="Pp3c24_15790V3.1">
    <property type="protein sequence ID" value="Pp3c24_15790V3.1"/>
    <property type="gene ID" value="Pp3c24_15790"/>
</dbReference>
<reference evidence="1 3" key="1">
    <citation type="journal article" date="2008" name="Science">
        <title>The Physcomitrella genome reveals evolutionary insights into the conquest of land by plants.</title>
        <authorList>
            <person name="Rensing S."/>
            <person name="Lang D."/>
            <person name="Zimmer A."/>
            <person name="Terry A."/>
            <person name="Salamov A."/>
            <person name="Shapiro H."/>
            <person name="Nishiyama T."/>
            <person name="Perroud P.-F."/>
            <person name="Lindquist E."/>
            <person name="Kamisugi Y."/>
            <person name="Tanahashi T."/>
            <person name="Sakakibara K."/>
            <person name="Fujita T."/>
            <person name="Oishi K."/>
            <person name="Shin-I T."/>
            <person name="Kuroki Y."/>
            <person name="Toyoda A."/>
            <person name="Suzuki Y."/>
            <person name="Hashimoto A."/>
            <person name="Yamaguchi K."/>
            <person name="Sugano A."/>
            <person name="Kohara Y."/>
            <person name="Fujiyama A."/>
            <person name="Anterola A."/>
            <person name="Aoki S."/>
            <person name="Ashton N."/>
            <person name="Barbazuk W.B."/>
            <person name="Barker E."/>
            <person name="Bennetzen J."/>
            <person name="Bezanilla M."/>
            <person name="Blankenship R."/>
            <person name="Cho S.H."/>
            <person name="Dutcher S."/>
            <person name="Estelle M."/>
            <person name="Fawcett J.A."/>
            <person name="Gundlach H."/>
            <person name="Hanada K."/>
            <person name="Heyl A."/>
            <person name="Hicks K.A."/>
            <person name="Hugh J."/>
            <person name="Lohr M."/>
            <person name="Mayer K."/>
            <person name="Melkozernov A."/>
            <person name="Murata T."/>
            <person name="Nelson D."/>
            <person name="Pils B."/>
            <person name="Prigge M."/>
            <person name="Reiss B."/>
            <person name="Renner T."/>
            <person name="Rombauts S."/>
            <person name="Rushton P."/>
            <person name="Sanderfoot A."/>
            <person name="Schween G."/>
            <person name="Shiu S.-H."/>
            <person name="Stueber K."/>
            <person name="Theodoulou F.L."/>
            <person name="Tu H."/>
            <person name="Van de Peer Y."/>
            <person name="Verrier P.J."/>
            <person name="Waters E."/>
            <person name="Wood A."/>
            <person name="Yang L."/>
            <person name="Cove D."/>
            <person name="Cuming A."/>
            <person name="Hasebe M."/>
            <person name="Lucas S."/>
            <person name="Mishler D.B."/>
            <person name="Reski R."/>
            <person name="Grigoriev I."/>
            <person name="Quatrano R.S."/>
            <person name="Boore J.L."/>
        </authorList>
    </citation>
    <scope>NUCLEOTIDE SEQUENCE [LARGE SCALE GENOMIC DNA]</scope>
    <source>
        <strain evidence="2 3">cv. Gransden 2004</strain>
    </source>
</reference>
<evidence type="ECO:0000313" key="3">
    <source>
        <dbReference type="Proteomes" id="UP000006727"/>
    </source>
</evidence>